<dbReference type="RefSeq" id="WP_183308404.1">
    <property type="nucleotide sequence ID" value="NZ_JACIEP010000015.1"/>
</dbReference>
<comment type="caution">
    <text evidence="9">The sequence shown here is derived from an EMBL/GenBank/DDBJ whole genome shotgun (WGS) entry which is preliminary data.</text>
</comment>
<dbReference type="PANTHER" id="PTHR45663">
    <property type="entry name" value="GEO12009P1"/>
    <property type="match status" value="1"/>
</dbReference>
<evidence type="ECO:0000256" key="5">
    <source>
        <dbReference type="ARBA" id="ARBA00023284"/>
    </source>
</evidence>
<sequence>MKKILLMALVAAFGLTTCNAQVKTDQQPEPTKKETKMKKTIQLTKVDFLTKIANYEANPKEFKYLGDKPALIDFYADWCGPCKAIAPVLEELAAEYEGQIYIYKIDTEAEQELAALFGIRSIPSLLFIPMGDEQPQMAQGALPKPNLKEAIDKVLLKKD</sequence>
<dbReference type="InterPro" id="IPR036249">
    <property type="entry name" value="Thioredoxin-like_sf"/>
</dbReference>
<evidence type="ECO:0000256" key="6">
    <source>
        <dbReference type="NCBIfam" id="TIGR01068"/>
    </source>
</evidence>
<dbReference type="GO" id="GO:0005737">
    <property type="term" value="C:cytoplasm"/>
    <property type="evidence" value="ECO:0007669"/>
    <property type="project" value="TreeGrafter"/>
</dbReference>
<dbReference type="Pfam" id="PF00085">
    <property type="entry name" value="Thioredoxin"/>
    <property type="match status" value="1"/>
</dbReference>
<feature type="signal peptide" evidence="7">
    <location>
        <begin position="1"/>
        <end position="20"/>
    </location>
</feature>
<gene>
    <name evidence="9" type="ORF">GGR21_003481</name>
</gene>
<evidence type="ECO:0000259" key="8">
    <source>
        <dbReference type="PROSITE" id="PS51352"/>
    </source>
</evidence>
<evidence type="ECO:0000256" key="4">
    <source>
        <dbReference type="ARBA" id="ARBA00023157"/>
    </source>
</evidence>
<dbReference type="NCBIfam" id="TIGR01068">
    <property type="entry name" value="thioredoxin"/>
    <property type="match status" value="1"/>
</dbReference>
<dbReference type="GO" id="GO:0015035">
    <property type="term" value="F:protein-disulfide reductase activity"/>
    <property type="evidence" value="ECO:0007669"/>
    <property type="project" value="UniProtKB-UniRule"/>
</dbReference>
<dbReference type="CDD" id="cd02947">
    <property type="entry name" value="TRX_family"/>
    <property type="match status" value="1"/>
</dbReference>
<feature type="chain" id="PRO_5032699366" description="Thioredoxin" evidence="7">
    <location>
        <begin position="21"/>
        <end position="159"/>
    </location>
</feature>
<keyword evidence="10" id="KW-1185">Reference proteome</keyword>
<keyword evidence="4" id="KW-1015">Disulfide bond</keyword>
<keyword evidence="5" id="KW-0676">Redox-active center</keyword>
<reference evidence="9 10" key="1">
    <citation type="submission" date="2020-08" db="EMBL/GenBank/DDBJ databases">
        <title>Genomic Encyclopedia of Type Strains, Phase IV (KMG-IV): sequencing the most valuable type-strain genomes for metagenomic binning, comparative biology and taxonomic classification.</title>
        <authorList>
            <person name="Goeker M."/>
        </authorList>
    </citation>
    <scope>NUCLEOTIDE SEQUENCE [LARGE SCALE GENOMIC DNA]</scope>
    <source>
        <strain evidence="9 10">DSM 104969</strain>
    </source>
</reference>
<dbReference type="PANTHER" id="PTHR45663:SF11">
    <property type="entry name" value="GEO12009P1"/>
    <property type="match status" value="1"/>
</dbReference>
<feature type="domain" description="Thioredoxin" evidence="8">
    <location>
        <begin position="4"/>
        <end position="156"/>
    </location>
</feature>
<keyword evidence="3" id="KW-0249">Electron transport</keyword>
<dbReference type="Gene3D" id="3.40.30.10">
    <property type="entry name" value="Glutaredoxin"/>
    <property type="match status" value="1"/>
</dbReference>
<dbReference type="InterPro" id="IPR013766">
    <property type="entry name" value="Thioredoxin_domain"/>
</dbReference>
<dbReference type="Proteomes" id="UP000555103">
    <property type="component" value="Unassembled WGS sequence"/>
</dbReference>
<evidence type="ECO:0000313" key="10">
    <source>
        <dbReference type="Proteomes" id="UP000555103"/>
    </source>
</evidence>
<accession>A0A840CR84</accession>
<dbReference type="FunFam" id="3.40.30.10:FF:000229">
    <property type="entry name" value="Thioredoxin (TRX)"/>
    <property type="match status" value="1"/>
</dbReference>
<evidence type="ECO:0000256" key="3">
    <source>
        <dbReference type="ARBA" id="ARBA00022982"/>
    </source>
</evidence>
<evidence type="ECO:0000256" key="2">
    <source>
        <dbReference type="ARBA" id="ARBA00022448"/>
    </source>
</evidence>
<dbReference type="PROSITE" id="PS51352">
    <property type="entry name" value="THIOREDOXIN_2"/>
    <property type="match status" value="1"/>
</dbReference>
<dbReference type="PROSITE" id="PS00194">
    <property type="entry name" value="THIOREDOXIN_1"/>
    <property type="match status" value="1"/>
</dbReference>
<keyword evidence="7" id="KW-0732">Signal</keyword>
<dbReference type="InterPro" id="IPR017937">
    <property type="entry name" value="Thioredoxin_CS"/>
</dbReference>
<evidence type="ECO:0000256" key="1">
    <source>
        <dbReference type="ARBA" id="ARBA00008987"/>
    </source>
</evidence>
<keyword evidence="2" id="KW-0813">Transport</keyword>
<dbReference type="EMBL" id="JACIEP010000015">
    <property type="protein sequence ID" value="MBB4037561.1"/>
    <property type="molecule type" value="Genomic_DNA"/>
</dbReference>
<organism evidence="9 10">
    <name type="scientific">Dysgonomonas hofstadii</name>
    <dbReference type="NCBI Taxonomy" id="637886"/>
    <lineage>
        <taxon>Bacteria</taxon>
        <taxon>Pseudomonadati</taxon>
        <taxon>Bacteroidota</taxon>
        <taxon>Bacteroidia</taxon>
        <taxon>Bacteroidales</taxon>
        <taxon>Dysgonomonadaceae</taxon>
        <taxon>Dysgonomonas</taxon>
    </lineage>
</organism>
<dbReference type="AlphaFoldDB" id="A0A840CR84"/>
<dbReference type="InterPro" id="IPR005746">
    <property type="entry name" value="Thioredoxin"/>
</dbReference>
<dbReference type="PRINTS" id="PR00421">
    <property type="entry name" value="THIOREDOXIN"/>
</dbReference>
<name>A0A840CR84_9BACT</name>
<evidence type="ECO:0000256" key="7">
    <source>
        <dbReference type="SAM" id="SignalP"/>
    </source>
</evidence>
<proteinExistence type="inferred from homology"/>
<protein>
    <recommendedName>
        <fullName evidence="6">Thioredoxin</fullName>
    </recommendedName>
</protein>
<comment type="similarity">
    <text evidence="1">Belongs to the thioredoxin family.</text>
</comment>
<evidence type="ECO:0000313" key="9">
    <source>
        <dbReference type="EMBL" id="MBB4037561.1"/>
    </source>
</evidence>
<dbReference type="SUPFAM" id="SSF52833">
    <property type="entry name" value="Thioredoxin-like"/>
    <property type="match status" value="1"/>
</dbReference>